<dbReference type="EMBL" id="CP002588">
    <property type="protein sequence ID" value="AEA46520.1"/>
    <property type="molecule type" value="Genomic_DNA"/>
</dbReference>
<proteinExistence type="predicted"/>
<reference evidence="1 2" key="1">
    <citation type="submission" date="2011-03" db="EMBL/GenBank/DDBJ databases">
        <title>The complete genome of Archaeoglobus veneficus SNP6.</title>
        <authorList>
            <consortium name="US DOE Joint Genome Institute (JGI-PGF)"/>
            <person name="Lucas S."/>
            <person name="Copeland A."/>
            <person name="Lapidus A."/>
            <person name="Bruce D."/>
            <person name="Goodwin L."/>
            <person name="Pitluck S."/>
            <person name="Kyrpides N."/>
            <person name="Mavromatis K."/>
            <person name="Pagani I."/>
            <person name="Ivanova N."/>
            <person name="Mikhailova N."/>
            <person name="Lu M."/>
            <person name="Detter J.C."/>
            <person name="Tapia R."/>
            <person name="Han C."/>
            <person name="Land M."/>
            <person name="Hauser L."/>
            <person name="Markowitz V."/>
            <person name="Cheng J.-F."/>
            <person name="Hugenholtz P."/>
            <person name="Woyke T."/>
            <person name="Wu D."/>
            <person name="Spring S."/>
            <person name="Brambilla E."/>
            <person name="Klenk H.-P."/>
            <person name="Eisen J.A."/>
        </authorList>
    </citation>
    <scope>NUCLEOTIDE SEQUENCE [LARGE SCALE GENOMIC DNA]</scope>
    <source>
        <strain>SNP6</strain>
    </source>
</reference>
<sequence>MRRYVYPVNLTEVEKELNIIAEKLKISKAKAIREAIKFYAEELRGLGVIELRDVARDQAKNH</sequence>
<protein>
    <recommendedName>
        <fullName evidence="3">Ribbon-helix-helix protein CopG domain-containing protein</fullName>
    </recommendedName>
</protein>
<dbReference type="STRING" id="693661.Arcve_0491"/>
<evidence type="ECO:0000313" key="1">
    <source>
        <dbReference type="EMBL" id="AEA46520.1"/>
    </source>
</evidence>
<keyword evidence="2" id="KW-1185">Reference proteome</keyword>
<dbReference type="HOGENOM" id="CLU_2893025_0_0_2"/>
<dbReference type="RefSeq" id="WP_013683194.1">
    <property type="nucleotide sequence ID" value="NC_015320.1"/>
</dbReference>
<accession>F2KQ87</accession>
<dbReference type="eggNOG" id="arCOG01009">
    <property type="taxonomic scope" value="Archaea"/>
</dbReference>
<dbReference type="Proteomes" id="UP000008136">
    <property type="component" value="Chromosome"/>
</dbReference>
<name>F2KQ87_ARCVS</name>
<gene>
    <name evidence="1" type="ordered locus">Arcve_0491</name>
</gene>
<dbReference type="GeneID" id="69064505"/>
<evidence type="ECO:0008006" key="3">
    <source>
        <dbReference type="Google" id="ProtNLM"/>
    </source>
</evidence>
<dbReference type="KEGG" id="ave:Arcve_0491"/>
<dbReference type="AlphaFoldDB" id="F2KQ87"/>
<organism evidence="1 2">
    <name type="scientific">Archaeoglobus veneficus (strain DSM 11195 / SNP6)</name>
    <dbReference type="NCBI Taxonomy" id="693661"/>
    <lineage>
        <taxon>Archaea</taxon>
        <taxon>Methanobacteriati</taxon>
        <taxon>Methanobacteriota</taxon>
        <taxon>Archaeoglobi</taxon>
        <taxon>Archaeoglobales</taxon>
        <taxon>Archaeoglobaceae</taxon>
        <taxon>Archaeoglobus</taxon>
    </lineage>
</organism>
<evidence type="ECO:0000313" key="2">
    <source>
        <dbReference type="Proteomes" id="UP000008136"/>
    </source>
</evidence>